<accession>A0A917L8C4</accession>
<feature type="region of interest" description="Disordered" evidence="1">
    <location>
        <begin position="69"/>
        <end position="121"/>
    </location>
</feature>
<dbReference type="EMBL" id="BMKW01000061">
    <property type="protein sequence ID" value="GGJ45517.1"/>
    <property type="molecule type" value="Genomic_DNA"/>
</dbReference>
<organism evidence="3 4">
    <name type="scientific">Neoroseomonas lacus</name>
    <dbReference type="NCBI Taxonomy" id="287609"/>
    <lineage>
        <taxon>Bacteria</taxon>
        <taxon>Pseudomonadati</taxon>
        <taxon>Pseudomonadota</taxon>
        <taxon>Alphaproteobacteria</taxon>
        <taxon>Acetobacterales</taxon>
        <taxon>Acetobacteraceae</taxon>
        <taxon>Neoroseomonas</taxon>
    </lineage>
</organism>
<dbReference type="AlphaFoldDB" id="A0A917L8C4"/>
<proteinExistence type="predicted"/>
<evidence type="ECO:0000313" key="4">
    <source>
        <dbReference type="Proteomes" id="UP000661507"/>
    </source>
</evidence>
<sequence>MNKARELGAAQEAEFAALVEAGPGLARDGVARWWLVDLCGVISTRYGVSHHLATVSRLLQRLGLRRLSVRPHHPKHGIAEQSAQKKRTSRRWQRPRSGPALADGRSKSASRMRPGSVSKAP</sequence>
<feature type="domain" description="Winged helix-turn helix" evidence="2">
    <location>
        <begin position="30"/>
        <end position="86"/>
    </location>
</feature>
<evidence type="ECO:0000256" key="1">
    <source>
        <dbReference type="SAM" id="MobiDB-lite"/>
    </source>
</evidence>
<comment type="caution">
    <text evidence="3">The sequence shown here is derived from an EMBL/GenBank/DDBJ whole genome shotgun (WGS) entry which is preliminary data.</text>
</comment>
<dbReference type="InterPro" id="IPR025959">
    <property type="entry name" value="Winged_HTH_dom"/>
</dbReference>
<name>A0A917L8C4_9PROT</name>
<reference evidence="3" key="1">
    <citation type="journal article" date="2014" name="Int. J. Syst. Evol. Microbiol.">
        <title>Complete genome sequence of Corynebacterium casei LMG S-19264T (=DSM 44701T), isolated from a smear-ripened cheese.</title>
        <authorList>
            <consortium name="US DOE Joint Genome Institute (JGI-PGF)"/>
            <person name="Walter F."/>
            <person name="Albersmeier A."/>
            <person name="Kalinowski J."/>
            <person name="Ruckert C."/>
        </authorList>
    </citation>
    <scope>NUCLEOTIDE SEQUENCE</scope>
    <source>
        <strain evidence="3">CGMCC 1.3617</strain>
    </source>
</reference>
<protein>
    <recommendedName>
        <fullName evidence="2">Winged helix-turn helix domain-containing protein</fullName>
    </recommendedName>
</protein>
<keyword evidence="4" id="KW-1185">Reference proteome</keyword>
<dbReference type="Pfam" id="PF13592">
    <property type="entry name" value="HTH_33"/>
    <property type="match status" value="1"/>
</dbReference>
<evidence type="ECO:0000259" key="2">
    <source>
        <dbReference type="Pfam" id="PF13592"/>
    </source>
</evidence>
<gene>
    <name evidence="3" type="ORF">GCM10011320_61140</name>
</gene>
<evidence type="ECO:0000313" key="3">
    <source>
        <dbReference type="EMBL" id="GGJ45517.1"/>
    </source>
</evidence>
<reference evidence="3" key="2">
    <citation type="submission" date="2020-09" db="EMBL/GenBank/DDBJ databases">
        <authorList>
            <person name="Sun Q."/>
            <person name="Zhou Y."/>
        </authorList>
    </citation>
    <scope>NUCLEOTIDE SEQUENCE</scope>
    <source>
        <strain evidence="3">CGMCC 1.3617</strain>
    </source>
</reference>
<feature type="compositionally biased region" description="Basic residues" evidence="1">
    <location>
        <begin position="84"/>
        <end position="94"/>
    </location>
</feature>
<dbReference type="Proteomes" id="UP000661507">
    <property type="component" value="Unassembled WGS sequence"/>
</dbReference>